<dbReference type="GO" id="GO:0051287">
    <property type="term" value="F:NAD binding"/>
    <property type="evidence" value="ECO:0007669"/>
    <property type="project" value="InterPro"/>
</dbReference>
<dbReference type="eggNOG" id="KOG0409">
    <property type="taxonomic scope" value="Eukaryota"/>
</dbReference>
<evidence type="ECO:0000259" key="5">
    <source>
        <dbReference type="Pfam" id="PF03446"/>
    </source>
</evidence>
<proteinExistence type="inferred from homology"/>
<dbReference type="InterPro" id="IPR015815">
    <property type="entry name" value="HIBADH-related"/>
</dbReference>
<organism evidence="7 8">
    <name type="scientific">Capronia epimyces CBS 606.96</name>
    <dbReference type="NCBI Taxonomy" id="1182542"/>
    <lineage>
        <taxon>Eukaryota</taxon>
        <taxon>Fungi</taxon>
        <taxon>Dikarya</taxon>
        <taxon>Ascomycota</taxon>
        <taxon>Pezizomycotina</taxon>
        <taxon>Eurotiomycetes</taxon>
        <taxon>Chaetothyriomycetidae</taxon>
        <taxon>Chaetothyriales</taxon>
        <taxon>Herpotrichiellaceae</taxon>
        <taxon>Capronia</taxon>
    </lineage>
</organism>
<dbReference type="SUPFAM" id="SSF51735">
    <property type="entry name" value="NAD(P)-binding Rossmann-fold domains"/>
    <property type="match status" value="1"/>
</dbReference>
<dbReference type="GO" id="GO:0016491">
    <property type="term" value="F:oxidoreductase activity"/>
    <property type="evidence" value="ECO:0007669"/>
    <property type="project" value="UniProtKB-KW"/>
</dbReference>
<dbReference type="PIRSF" id="PIRSF000103">
    <property type="entry name" value="HIBADH"/>
    <property type="match status" value="1"/>
</dbReference>
<dbReference type="InterPro" id="IPR029154">
    <property type="entry name" value="HIBADH-like_NADP-bd"/>
</dbReference>
<dbReference type="Gene3D" id="3.40.50.720">
    <property type="entry name" value="NAD(P)-binding Rossmann-like Domain"/>
    <property type="match status" value="1"/>
</dbReference>
<dbReference type="OrthoDB" id="435038at2759"/>
<dbReference type="Pfam" id="PF14833">
    <property type="entry name" value="NAD_binding_11"/>
    <property type="match status" value="1"/>
</dbReference>
<comment type="similarity">
    <text evidence="1">Belongs to the HIBADH-related family. NP60 subfamily.</text>
</comment>
<keyword evidence="3" id="KW-0520">NAD</keyword>
<dbReference type="PANTHER" id="PTHR43580">
    <property type="entry name" value="OXIDOREDUCTASE GLYR1-RELATED"/>
    <property type="match status" value="1"/>
</dbReference>
<evidence type="ECO:0000256" key="2">
    <source>
        <dbReference type="ARBA" id="ARBA00023002"/>
    </source>
</evidence>
<dbReference type="Gene3D" id="1.10.1040.10">
    <property type="entry name" value="N-(1-d-carboxylethyl)-l-norvaline Dehydrogenase, domain 2"/>
    <property type="match status" value="1"/>
</dbReference>
<evidence type="ECO:0000256" key="3">
    <source>
        <dbReference type="ARBA" id="ARBA00023027"/>
    </source>
</evidence>
<comment type="caution">
    <text evidence="7">The sequence shown here is derived from an EMBL/GenBank/DDBJ whole genome shotgun (WGS) entry which is preliminary data.</text>
</comment>
<dbReference type="HOGENOM" id="CLU_035117_5_0_1"/>
<name>W9XWS8_9EURO</name>
<dbReference type="InterPro" id="IPR013328">
    <property type="entry name" value="6PGD_dom2"/>
</dbReference>
<keyword evidence="2" id="KW-0560">Oxidoreductase</keyword>
<dbReference type="GeneID" id="19169792"/>
<dbReference type="EMBL" id="AMGY01000004">
    <property type="protein sequence ID" value="EXJ85007.1"/>
    <property type="molecule type" value="Genomic_DNA"/>
</dbReference>
<evidence type="ECO:0008006" key="9">
    <source>
        <dbReference type="Google" id="ProtNLM"/>
    </source>
</evidence>
<feature type="active site" evidence="4">
    <location>
        <position position="173"/>
    </location>
</feature>
<accession>W9XWS8</accession>
<dbReference type="InterPro" id="IPR006115">
    <property type="entry name" value="6PGDH_NADP-bd"/>
</dbReference>
<sequence>MALIHLGLGSMGNAMAQNLQKKCCSKDPLRFFNRTAVRGKSLQALGAFPCDSVAHLVDESDIIFTSLSDDAALESIIQQIASCGHLTGKIIVDTTTVHPDTTKSMAAKLSAVDAQFVSAPVFGATPMAEAGQLLIAVAGPDDAIRVISPLLKGVIARNVMVVSREPQKATLLKTLGNFMIAGIMEIVAEAHVFADKTGLGSNILEDLIEQNFGALAYSDSRRMTTGVYCPGKDQAPYSDLNLALKDVGHGLSCAQNVGVKLGVAHVVLENLNKAKQYSEDHGGRALDSSSLFGAVRSDAGLDFRTDFVKKRDGEN</sequence>
<evidence type="ECO:0000256" key="1">
    <source>
        <dbReference type="ARBA" id="ARBA00007598"/>
    </source>
</evidence>
<evidence type="ECO:0000259" key="6">
    <source>
        <dbReference type="Pfam" id="PF14833"/>
    </source>
</evidence>
<dbReference type="InterPro" id="IPR051265">
    <property type="entry name" value="HIBADH-related_NP60_sf"/>
</dbReference>
<dbReference type="AlphaFoldDB" id="W9XWS8"/>
<dbReference type="RefSeq" id="XP_007733992.1">
    <property type="nucleotide sequence ID" value="XM_007735802.1"/>
</dbReference>
<dbReference type="GO" id="GO:0050661">
    <property type="term" value="F:NADP binding"/>
    <property type="evidence" value="ECO:0007669"/>
    <property type="project" value="InterPro"/>
</dbReference>
<reference evidence="7 8" key="1">
    <citation type="submission" date="2013-03" db="EMBL/GenBank/DDBJ databases">
        <title>The Genome Sequence of Capronia epimyces CBS 606.96.</title>
        <authorList>
            <consortium name="The Broad Institute Genomics Platform"/>
            <person name="Cuomo C."/>
            <person name="de Hoog S."/>
            <person name="Gorbushina A."/>
            <person name="Walker B."/>
            <person name="Young S.K."/>
            <person name="Zeng Q."/>
            <person name="Gargeya S."/>
            <person name="Fitzgerald M."/>
            <person name="Haas B."/>
            <person name="Abouelleil A."/>
            <person name="Allen A.W."/>
            <person name="Alvarado L."/>
            <person name="Arachchi H.M."/>
            <person name="Berlin A.M."/>
            <person name="Chapman S.B."/>
            <person name="Gainer-Dewar J."/>
            <person name="Goldberg J."/>
            <person name="Griggs A."/>
            <person name="Gujja S."/>
            <person name="Hansen M."/>
            <person name="Howarth C."/>
            <person name="Imamovic A."/>
            <person name="Ireland A."/>
            <person name="Larimer J."/>
            <person name="McCowan C."/>
            <person name="Murphy C."/>
            <person name="Pearson M."/>
            <person name="Poon T.W."/>
            <person name="Priest M."/>
            <person name="Roberts A."/>
            <person name="Saif S."/>
            <person name="Shea T."/>
            <person name="Sisk P."/>
            <person name="Sykes S."/>
            <person name="Wortman J."/>
            <person name="Nusbaum C."/>
            <person name="Birren B."/>
        </authorList>
    </citation>
    <scope>NUCLEOTIDE SEQUENCE [LARGE SCALE GENOMIC DNA]</scope>
    <source>
        <strain evidence="7 8">CBS 606.96</strain>
    </source>
</reference>
<dbReference type="InterPro" id="IPR036291">
    <property type="entry name" value="NAD(P)-bd_dom_sf"/>
</dbReference>
<keyword evidence="8" id="KW-1185">Reference proteome</keyword>
<protein>
    <recommendedName>
        <fullName evidence="9">6-phosphogluconate dehydrogenase NADP-binding domain-containing protein</fullName>
    </recommendedName>
</protein>
<evidence type="ECO:0000256" key="4">
    <source>
        <dbReference type="PIRSR" id="PIRSR000103-1"/>
    </source>
</evidence>
<dbReference type="STRING" id="1182542.W9XWS8"/>
<evidence type="ECO:0000313" key="7">
    <source>
        <dbReference type="EMBL" id="EXJ85007.1"/>
    </source>
</evidence>
<dbReference type="Pfam" id="PF03446">
    <property type="entry name" value="NAD_binding_2"/>
    <property type="match status" value="1"/>
</dbReference>
<dbReference type="PANTHER" id="PTHR43580:SF8">
    <property type="entry name" value="6-PHOSPHOGLUCONATE DEHYDROGENASE NADP-BINDING DOMAIN-CONTAINING PROTEIN-RELATED"/>
    <property type="match status" value="1"/>
</dbReference>
<gene>
    <name evidence="7" type="ORF">A1O3_05682</name>
</gene>
<dbReference type="Proteomes" id="UP000019478">
    <property type="component" value="Unassembled WGS sequence"/>
</dbReference>
<feature type="domain" description="3-hydroxyisobutyrate dehydrogenase-like NAD-binding" evidence="6">
    <location>
        <begin position="170"/>
        <end position="279"/>
    </location>
</feature>
<dbReference type="InterPro" id="IPR008927">
    <property type="entry name" value="6-PGluconate_DH-like_C_sf"/>
</dbReference>
<evidence type="ECO:0000313" key="8">
    <source>
        <dbReference type="Proteomes" id="UP000019478"/>
    </source>
</evidence>
<dbReference type="SUPFAM" id="SSF48179">
    <property type="entry name" value="6-phosphogluconate dehydrogenase C-terminal domain-like"/>
    <property type="match status" value="1"/>
</dbReference>
<feature type="domain" description="6-phosphogluconate dehydrogenase NADP-binding" evidence="5">
    <location>
        <begin position="6"/>
        <end position="160"/>
    </location>
</feature>